<comment type="caution">
    <text evidence="13">The sequence shown here is derived from an EMBL/GenBank/DDBJ whole genome shotgun (WGS) entry which is preliminary data.</text>
</comment>
<dbReference type="GO" id="GO:0004001">
    <property type="term" value="F:adenosine kinase activity"/>
    <property type="evidence" value="ECO:0007669"/>
    <property type="project" value="UniProtKB-UniRule"/>
</dbReference>
<dbReference type="InterPro" id="IPR002173">
    <property type="entry name" value="Carboh/pur_kinase_PfkB_CS"/>
</dbReference>
<name>A0A8B6EPD4_MYTGA</name>
<evidence type="ECO:0000256" key="10">
    <source>
        <dbReference type="RuleBase" id="RU368116"/>
    </source>
</evidence>
<dbReference type="PRINTS" id="PR00989">
    <property type="entry name" value="ADENOKINASE"/>
</dbReference>
<evidence type="ECO:0000256" key="2">
    <source>
        <dbReference type="ARBA" id="ARBA00010688"/>
    </source>
</evidence>
<comment type="subcellular location">
    <subcellularLocation>
        <location evidence="10">Nucleus</location>
    </subcellularLocation>
</comment>
<feature type="domain" description="Carbohydrate kinase PfkB" evidence="12">
    <location>
        <begin position="55"/>
        <end position="362"/>
    </location>
</feature>
<dbReference type="FunFam" id="3.40.1190.20:FF:000006">
    <property type="entry name" value="Adenosine kinase 2"/>
    <property type="match status" value="1"/>
</dbReference>
<dbReference type="InterPro" id="IPR011611">
    <property type="entry name" value="PfkB_dom"/>
</dbReference>
<evidence type="ECO:0000313" key="13">
    <source>
        <dbReference type="EMBL" id="VDI37923.1"/>
    </source>
</evidence>
<evidence type="ECO:0000313" key="14">
    <source>
        <dbReference type="Proteomes" id="UP000596742"/>
    </source>
</evidence>
<accession>A0A8B6EPD4</accession>
<comment type="pathway">
    <text evidence="1 10">Purine metabolism; AMP biosynthesis via salvage pathway; AMP from adenosine: step 1/1.</text>
</comment>
<comment type="cofactor">
    <cofactor evidence="10">
        <name>Mg(2+)</name>
        <dbReference type="ChEBI" id="CHEBI:18420"/>
    </cofactor>
    <text evidence="10">Binds 3 Mg(2+) ions per subunit.</text>
</comment>
<feature type="region of interest" description="Disordered" evidence="11">
    <location>
        <begin position="1"/>
        <end position="25"/>
    </location>
</feature>
<keyword evidence="8 10" id="KW-0067">ATP-binding</keyword>
<dbReference type="GO" id="GO:0005524">
    <property type="term" value="F:ATP binding"/>
    <property type="evidence" value="ECO:0007669"/>
    <property type="project" value="UniProtKB-UniRule"/>
</dbReference>
<evidence type="ECO:0000256" key="8">
    <source>
        <dbReference type="ARBA" id="ARBA00022840"/>
    </source>
</evidence>
<dbReference type="GO" id="GO:0005634">
    <property type="term" value="C:nucleus"/>
    <property type="evidence" value="ECO:0007669"/>
    <property type="project" value="UniProtKB-SubCell"/>
</dbReference>
<comment type="subunit">
    <text evidence="10">Monomer.</text>
</comment>
<dbReference type="OrthoDB" id="432447at2759"/>
<dbReference type="PANTHER" id="PTHR45769">
    <property type="entry name" value="ADENOSINE KINASE"/>
    <property type="match status" value="1"/>
</dbReference>
<dbReference type="Proteomes" id="UP000596742">
    <property type="component" value="Unassembled WGS sequence"/>
</dbReference>
<keyword evidence="4 10" id="KW-0808">Transferase</keyword>
<dbReference type="SUPFAM" id="SSF53613">
    <property type="entry name" value="Ribokinase-like"/>
    <property type="match status" value="1"/>
</dbReference>
<dbReference type="InterPro" id="IPR001805">
    <property type="entry name" value="Adenokinase"/>
</dbReference>
<dbReference type="CDD" id="cd01168">
    <property type="entry name" value="adenosine_kinase"/>
    <property type="match status" value="1"/>
</dbReference>
<evidence type="ECO:0000256" key="7">
    <source>
        <dbReference type="ARBA" id="ARBA00022777"/>
    </source>
</evidence>
<dbReference type="EMBL" id="UYJE01005520">
    <property type="protein sequence ID" value="VDI37923.1"/>
    <property type="molecule type" value="Genomic_DNA"/>
</dbReference>
<evidence type="ECO:0000256" key="3">
    <source>
        <dbReference type="ARBA" id="ARBA00012119"/>
    </source>
</evidence>
<dbReference type="Pfam" id="PF00294">
    <property type="entry name" value="PfkB"/>
    <property type="match status" value="1"/>
</dbReference>
<dbReference type="GO" id="GO:0006144">
    <property type="term" value="P:purine nucleobase metabolic process"/>
    <property type="evidence" value="ECO:0007669"/>
    <property type="project" value="TreeGrafter"/>
</dbReference>
<protein>
    <recommendedName>
        <fullName evidence="3 10">Adenosine kinase</fullName>
        <shortName evidence="10">AK</shortName>
        <ecNumber evidence="3 10">2.7.1.20</ecNumber>
    </recommendedName>
    <alternativeName>
        <fullName evidence="10">Adenosine 5'-phosphotransferase</fullName>
    </alternativeName>
</protein>
<keyword evidence="6 10" id="KW-0547">Nucleotide-binding</keyword>
<dbReference type="AlphaFoldDB" id="A0A8B6EPD4"/>
<dbReference type="Gene3D" id="3.40.1190.20">
    <property type="match status" value="1"/>
</dbReference>
<sequence>MADVNTVDGDDEIVGPDKKKQKTSPSLKEGILLGYGNPLLDISVNGTEEFLNKYDLKPDNAILAEDKHKSMYSDMAKTFADHVEYIPGGATLNAIKLAQWLLRVPDATSFFGCVKKDEFGDILEKKAKEIGVNVKFQYTDKESTGTCAVIVTGKNRSMCANLAAANLFTEDHLNNSENWSLVEKAQFYYIAGFALTVSPPSILRIAKHSHEKNKTFCMNLSAPFLCQFFKDPMLQTLPYVDVLFGNETEAETFAKENNLETTDRKEIGKKLAGWKKENTSKSRVVVITQGDGNVIVAQDDRVTEYPIIPIAADDIVDTNGAGDAFVGGYLSQLVQGKSIEECVRCGNYSANLVIQRSGCTFPEKPSFQ</sequence>
<evidence type="ECO:0000259" key="12">
    <source>
        <dbReference type="Pfam" id="PF00294"/>
    </source>
</evidence>
<keyword evidence="14" id="KW-1185">Reference proteome</keyword>
<evidence type="ECO:0000256" key="11">
    <source>
        <dbReference type="SAM" id="MobiDB-lite"/>
    </source>
</evidence>
<dbReference type="GO" id="GO:0005829">
    <property type="term" value="C:cytosol"/>
    <property type="evidence" value="ECO:0007669"/>
    <property type="project" value="TreeGrafter"/>
</dbReference>
<dbReference type="PANTHER" id="PTHR45769:SF3">
    <property type="entry name" value="ADENOSINE KINASE"/>
    <property type="match status" value="1"/>
</dbReference>
<dbReference type="GO" id="GO:0044209">
    <property type="term" value="P:AMP salvage"/>
    <property type="evidence" value="ECO:0007669"/>
    <property type="project" value="UniProtKB-UniRule"/>
</dbReference>
<feature type="active site" description="Proton acceptor" evidence="9">
    <location>
        <position position="323"/>
    </location>
</feature>
<evidence type="ECO:0000256" key="4">
    <source>
        <dbReference type="ARBA" id="ARBA00022679"/>
    </source>
</evidence>
<organism evidence="13 14">
    <name type="scientific">Mytilus galloprovincialis</name>
    <name type="common">Mediterranean mussel</name>
    <dbReference type="NCBI Taxonomy" id="29158"/>
    <lineage>
        <taxon>Eukaryota</taxon>
        <taxon>Metazoa</taxon>
        <taxon>Spiralia</taxon>
        <taxon>Lophotrochozoa</taxon>
        <taxon>Mollusca</taxon>
        <taxon>Bivalvia</taxon>
        <taxon>Autobranchia</taxon>
        <taxon>Pteriomorphia</taxon>
        <taxon>Mytilida</taxon>
        <taxon>Mytiloidea</taxon>
        <taxon>Mytilidae</taxon>
        <taxon>Mytilinae</taxon>
        <taxon>Mytilus</taxon>
    </lineage>
</organism>
<proteinExistence type="inferred from homology"/>
<evidence type="ECO:0000256" key="5">
    <source>
        <dbReference type="ARBA" id="ARBA00022726"/>
    </source>
</evidence>
<comment type="catalytic activity">
    <reaction evidence="10">
        <text>adenosine + ATP = AMP + ADP + H(+)</text>
        <dbReference type="Rhea" id="RHEA:20824"/>
        <dbReference type="ChEBI" id="CHEBI:15378"/>
        <dbReference type="ChEBI" id="CHEBI:16335"/>
        <dbReference type="ChEBI" id="CHEBI:30616"/>
        <dbReference type="ChEBI" id="CHEBI:456215"/>
        <dbReference type="ChEBI" id="CHEBI:456216"/>
        <dbReference type="EC" id="2.7.1.20"/>
    </reaction>
</comment>
<keyword evidence="10" id="KW-0460">Magnesium</keyword>
<evidence type="ECO:0000256" key="1">
    <source>
        <dbReference type="ARBA" id="ARBA00004801"/>
    </source>
</evidence>
<dbReference type="PROSITE" id="PS00584">
    <property type="entry name" value="PFKB_KINASES_2"/>
    <property type="match status" value="1"/>
</dbReference>
<keyword evidence="7 10" id="KW-0418">Kinase</keyword>
<gene>
    <name evidence="13" type="ORF">MGAL_10B025993</name>
</gene>
<evidence type="ECO:0000256" key="6">
    <source>
        <dbReference type="ARBA" id="ARBA00022741"/>
    </source>
</evidence>
<keyword evidence="5 10" id="KW-0660">Purine salvage</keyword>
<dbReference type="InterPro" id="IPR029056">
    <property type="entry name" value="Ribokinase-like"/>
</dbReference>
<reference evidence="13" key="1">
    <citation type="submission" date="2018-11" db="EMBL/GenBank/DDBJ databases">
        <authorList>
            <person name="Alioto T."/>
            <person name="Alioto T."/>
        </authorList>
    </citation>
    <scope>NUCLEOTIDE SEQUENCE</scope>
</reference>
<dbReference type="EC" id="2.7.1.20" evidence="3 10"/>
<evidence type="ECO:0000256" key="9">
    <source>
        <dbReference type="PIRSR" id="PIRSR601805-1"/>
    </source>
</evidence>
<dbReference type="Gene3D" id="3.30.1110.10">
    <property type="match status" value="1"/>
</dbReference>
<comment type="similarity">
    <text evidence="2 10">Belongs to the carbohydrate kinase PfkB family.</text>
</comment>
<comment type="function">
    <text evidence="10">ATP dependent phosphorylation of adenosine and other related nucleoside analogs to monophosphate derivatives.</text>
</comment>
<dbReference type="UniPathway" id="UPA00588">
    <property type="reaction ID" value="UER00659"/>
</dbReference>
<dbReference type="GO" id="GO:0006166">
    <property type="term" value="P:purine ribonucleoside salvage"/>
    <property type="evidence" value="ECO:0007669"/>
    <property type="project" value="UniProtKB-KW"/>
</dbReference>
<keyword evidence="10" id="KW-0539">Nucleus</keyword>